<reference evidence="2" key="1">
    <citation type="journal article" date="2024" name="IScience">
        <title>Strigolactones Initiate the Formation of Haustorium-like Structures in Castilleja.</title>
        <authorList>
            <person name="Buerger M."/>
            <person name="Peterson D."/>
            <person name="Chory J."/>
        </authorList>
    </citation>
    <scope>NUCLEOTIDE SEQUENCE [LARGE SCALE GENOMIC DNA]</scope>
</reference>
<comment type="caution">
    <text evidence="1">The sequence shown here is derived from an EMBL/GenBank/DDBJ whole genome shotgun (WGS) entry which is preliminary data.</text>
</comment>
<dbReference type="EMBL" id="JAVIJP010000016">
    <property type="protein sequence ID" value="KAL3643003.1"/>
    <property type="molecule type" value="Genomic_DNA"/>
</dbReference>
<proteinExistence type="predicted"/>
<dbReference type="Proteomes" id="UP001632038">
    <property type="component" value="Unassembled WGS sequence"/>
</dbReference>
<protein>
    <submittedName>
        <fullName evidence="1">Uncharacterized protein</fullName>
    </submittedName>
</protein>
<keyword evidence="2" id="KW-1185">Reference proteome</keyword>
<sequence>MICQRVRDITERQRPGVIEIRVLRRWISKGKKEELCYQLVDAYVRGLHRGSSRC</sequence>
<gene>
    <name evidence="1" type="ORF">CASFOL_013818</name>
</gene>
<evidence type="ECO:0000313" key="2">
    <source>
        <dbReference type="Proteomes" id="UP001632038"/>
    </source>
</evidence>
<name>A0ABD3DL30_9LAMI</name>
<dbReference type="AlphaFoldDB" id="A0ABD3DL30"/>
<evidence type="ECO:0000313" key="1">
    <source>
        <dbReference type="EMBL" id="KAL3643003.1"/>
    </source>
</evidence>
<accession>A0ABD3DL30</accession>
<organism evidence="1 2">
    <name type="scientific">Castilleja foliolosa</name>
    <dbReference type="NCBI Taxonomy" id="1961234"/>
    <lineage>
        <taxon>Eukaryota</taxon>
        <taxon>Viridiplantae</taxon>
        <taxon>Streptophyta</taxon>
        <taxon>Embryophyta</taxon>
        <taxon>Tracheophyta</taxon>
        <taxon>Spermatophyta</taxon>
        <taxon>Magnoliopsida</taxon>
        <taxon>eudicotyledons</taxon>
        <taxon>Gunneridae</taxon>
        <taxon>Pentapetalae</taxon>
        <taxon>asterids</taxon>
        <taxon>lamiids</taxon>
        <taxon>Lamiales</taxon>
        <taxon>Orobanchaceae</taxon>
        <taxon>Pedicularideae</taxon>
        <taxon>Castillejinae</taxon>
        <taxon>Castilleja</taxon>
    </lineage>
</organism>